<evidence type="ECO:0000256" key="8">
    <source>
        <dbReference type="SAM" id="Phobius"/>
    </source>
</evidence>
<evidence type="ECO:0000256" key="5">
    <source>
        <dbReference type="ARBA" id="ARBA00022989"/>
    </source>
</evidence>
<dbReference type="PANTHER" id="PTHR30569">
    <property type="entry name" value="CYTOSINE TRANSPORTER CODB"/>
    <property type="match status" value="1"/>
</dbReference>
<feature type="transmembrane region" description="Helical" evidence="8">
    <location>
        <begin position="32"/>
        <end position="54"/>
    </location>
</feature>
<dbReference type="Gene3D" id="1.10.4160.10">
    <property type="entry name" value="Hydantoin permease"/>
    <property type="match status" value="1"/>
</dbReference>
<feature type="transmembrane region" description="Helical" evidence="8">
    <location>
        <begin position="317"/>
        <end position="338"/>
    </location>
</feature>
<feature type="transmembrane region" description="Helical" evidence="8">
    <location>
        <begin position="166"/>
        <end position="183"/>
    </location>
</feature>
<keyword evidence="10" id="KW-1185">Reference proteome</keyword>
<feature type="transmembrane region" description="Helical" evidence="8">
    <location>
        <begin position="104"/>
        <end position="132"/>
    </location>
</feature>
<comment type="similarity">
    <text evidence="2 7">Belongs to the purine-cytosine permease (2.A.39) family.</text>
</comment>
<organism evidence="9 10">
    <name type="scientific">Tsukamurella paurometabola (strain ATCC 8368 / DSM 20162 / CCUG 35730 / CIP 100753 / JCM 10117 / KCTC 9821 / NBRC 16120 / NCIMB 702349 / NCTC 13040)</name>
    <name type="common">Corynebacterium paurometabolum</name>
    <dbReference type="NCBI Taxonomy" id="521096"/>
    <lineage>
        <taxon>Bacteria</taxon>
        <taxon>Bacillati</taxon>
        <taxon>Actinomycetota</taxon>
        <taxon>Actinomycetes</taxon>
        <taxon>Mycobacteriales</taxon>
        <taxon>Tsukamurellaceae</taxon>
        <taxon>Tsukamurella</taxon>
    </lineage>
</organism>
<dbReference type="Proteomes" id="UP000001213">
    <property type="component" value="Chromosome"/>
</dbReference>
<feature type="transmembrane region" description="Helical" evidence="8">
    <location>
        <begin position="203"/>
        <end position="222"/>
    </location>
</feature>
<dbReference type="STRING" id="521096.Tpau_4072"/>
<dbReference type="PIRSF" id="PIRSF002744">
    <property type="entry name" value="Pur-cyt_permease"/>
    <property type="match status" value="1"/>
</dbReference>
<feature type="transmembrane region" description="Helical" evidence="8">
    <location>
        <begin position="283"/>
        <end position="305"/>
    </location>
</feature>
<feature type="transmembrane region" description="Helical" evidence="8">
    <location>
        <begin position="242"/>
        <end position="263"/>
    </location>
</feature>
<name>D5UNE7_TSUPD</name>
<dbReference type="GO" id="GO:0005886">
    <property type="term" value="C:plasma membrane"/>
    <property type="evidence" value="ECO:0007669"/>
    <property type="project" value="TreeGrafter"/>
</dbReference>
<keyword evidence="6 7" id="KW-0472">Membrane</keyword>
<evidence type="ECO:0000256" key="3">
    <source>
        <dbReference type="ARBA" id="ARBA00022448"/>
    </source>
</evidence>
<evidence type="ECO:0000313" key="10">
    <source>
        <dbReference type="Proteomes" id="UP000001213"/>
    </source>
</evidence>
<feature type="transmembrane region" description="Helical" evidence="8">
    <location>
        <begin position="60"/>
        <end position="83"/>
    </location>
</feature>
<evidence type="ECO:0000256" key="7">
    <source>
        <dbReference type="PIRNR" id="PIRNR002744"/>
    </source>
</evidence>
<dbReference type="HOGENOM" id="CLU_048240_1_1_11"/>
<dbReference type="eggNOG" id="COG1457">
    <property type="taxonomic scope" value="Bacteria"/>
</dbReference>
<dbReference type="Pfam" id="PF02133">
    <property type="entry name" value="Transp_cyt_pur"/>
    <property type="match status" value="1"/>
</dbReference>
<evidence type="ECO:0000256" key="4">
    <source>
        <dbReference type="ARBA" id="ARBA00022692"/>
    </source>
</evidence>
<evidence type="ECO:0000256" key="6">
    <source>
        <dbReference type="ARBA" id="ARBA00023136"/>
    </source>
</evidence>
<gene>
    <name evidence="9" type="ordered locus">Tpau_4072</name>
</gene>
<dbReference type="InterPro" id="IPR030191">
    <property type="entry name" value="CodB"/>
</dbReference>
<comment type="subcellular location">
    <subcellularLocation>
        <location evidence="1">Membrane</location>
        <topology evidence="1">Multi-pass membrane protein</topology>
    </subcellularLocation>
</comment>
<dbReference type="RefSeq" id="WP_013128632.1">
    <property type="nucleotide sequence ID" value="NC_014158.1"/>
</dbReference>
<keyword evidence="4 8" id="KW-0812">Transmembrane</keyword>
<feature type="transmembrane region" description="Helical" evidence="8">
    <location>
        <begin position="344"/>
        <end position="367"/>
    </location>
</feature>
<dbReference type="KEGG" id="tpr:Tpau_4072"/>
<evidence type="ECO:0000256" key="2">
    <source>
        <dbReference type="ARBA" id="ARBA00008974"/>
    </source>
</evidence>
<dbReference type="GO" id="GO:0015209">
    <property type="term" value="F:cytosine transmembrane transporter activity"/>
    <property type="evidence" value="ECO:0007669"/>
    <property type="project" value="InterPro"/>
</dbReference>
<reference evidence="9 10" key="2">
    <citation type="journal article" date="2011" name="Stand. Genomic Sci.">
        <title>Complete genome sequence of Tsukamurella paurometabola type strain (no. 33).</title>
        <authorList>
            <person name="Munk A.C."/>
            <person name="Lapidus A."/>
            <person name="Lucas S."/>
            <person name="Nolan M."/>
            <person name="Tice H."/>
            <person name="Cheng J.F."/>
            <person name="Del Rio T.G."/>
            <person name="Goodwin L."/>
            <person name="Pitluck S."/>
            <person name="Liolios K."/>
            <person name="Huntemann M."/>
            <person name="Ivanova N."/>
            <person name="Mavromatis K."/>
            <person name="Mikhailova N."/>
            <person name="Pati A."/>
            <person name="Chen A."/>
            <person name="Palaniappan K."/>
            <person name="Tapia R."/>
            <person name="Han C."/>
            <person name="Land M."/>
            <person name="Hauser L."/>
            <person name="Chang Y.J."/>
            <person name="Jeffries C.D."/>
            <person name="Brettin T."/>
            <person name="Yasawong M."/>
            <person name="Brambilla E.M."/>
            <person name="Rohde M."/>
            <person name="Sikorski J."/>
            <person name="Goker M."/>
            <person name="Detter J.C."/>
            <person name="Woyke T."/>
            <person name="Bristow J."/>
            <person name="Eisen J.A."/>
            <person name="Markowitz V."/>
            <person name="Hugenholtz P."/>
            <person name="Kyrpides N.C."/>
            <person name="Klenk H.P."/>
        </authorList>
    </citation>
    <scope>NUCLEOTIDE SEQUENCE [LARGE SCALE GENOMIC DNA]</scope>
    <source>
        <strain evidence="10">ATCC 8368 / DSM 20162 / CCUG 35730 / CIP 100753 / JCM 10117 / KCTC 9821 / NBRC 16120 / NCIMB 702349 / NCTC 13040</strain>
    </source>
</reference>
<dbReference type="EMBL" id="CP001966">
    <property type="protein sequence ID" value="ADG80642.1"/>
    <property type="molecule type" value="Genomic_DNA"/>
</dbReference>
<protein>
    <submittedName>
        <fullName evidence="9">Permease for cytosine/purines uracil thiamine allantoin</fullName>
    </submittedName>
</protein>
<feature type="transmembrane region" description="Helical" evidence="8">
    <location>
        <begin position="388"/>
        <end position="412"/>
    </location>
</feature>
<evidence type="ECO:0000256" key="1">
    <source>
        <dbReference type="ARBA" id="ARBA00004141"/>
    </source>
</evidence>
<reference evidence="10" key="1">
    <citation type="submission" date="2010-03" db="EMBL/GenBank/DDBJ databases">
        <title>The complete chromosome of Tsukamurella paurometabola DSM 20162.</title>
        <authorList>
            <consortium name="US DOE Joint Genome Institute (JGI-PGF)"/>
            <person name="Lucas S."/>
            <person name="Copeland A."/>
            <person name="Lapidus A."/>
            <person name="Glavina del Rio T."/>
            <person name="Dalin E."/>
            <person name="Tice H."/>
            <person name="Bruce D."/>
            <person name="Goodwin L."/>
            <person name="Pitluck S."/>
            <person name="Kyrpides N."/>
            <person name="Mavromatis K."/>
            <person name="Ivanova N."/>
            <person name="Mikhailova N."/>
            <person name="Munk A.C."/>
            <person name="Brettin T."/>
            <person name="Detter J.C."/>
            <person name="Tapia R."/>
            <person name="Han C."/>
            <person name="Larimer F."/>
            <person name="Land M."/>
            <person name="Hauser L."/>
            <person name="Markowitz V."/>
            <person name="Cheng J.-F."/>
            <person name="Hugenholtz P."/>
            <person name="Woyke T."/>
            <person name="Wu D."/>
            <person name="Jando M."/>
            <person name="Brambilla E."/>
            <person name="Klenk H.-P."/>
            <person name="Eisen J.A."/>
        </authorList>
    </citation>
    <scope>NUCLEOTIDE SEQUENCE [LARGE SCALE GENOMIC DNA]</scope>
    <source>
        <strain evidence="10">ATCC 8368 / DSM 20162 / CCUG 35730 / CIP 100753 / JCM 10117 / KCTC 9821 / NBRC 16120 / NCIMB 702349 / NCTC 13040</strain>
    </source>
</reference>
<dbReference type="InterPro" id="IPR026030">
    <property type="entry name" value="Pur-cyt_permease_Fcy2/21/22"/>
</dbReference>
<proteinExistence type="inferred from homology"/>
<feature type="transmembrane region" description="Helical" evidence="8">
    <location>
        <begin position="418"/>
        <end position="437"/>
    </location>
</feature>
<dbReference type="AlphaFoldDB" id="D5UNE7"/>
<keyword evidence="5 8" id="KW-1133">Transmembrane helix</keyword>
<dbReference type="InterPro" id="IPR001248">
    <property type="entry name" value="Pur-cyt_permease"/>
</dbReference>
<evidence type="ECO:0000313" key="9">
    <source>
        <dbReference type="EMBL" id="ADG80642.1"/>
    </source>
</evidence>
<sequence>MLRYYRRLDAHLHAGADDGTPVTGDLSGRRIFAIWLAANLVVTTMLTGTLFVPSVSLSSALWLILAGTVVGALVLVTVGNVGTRTGLPTMALTRASFGVRGSRIPVAANIAVLMGWSWVQAMLAGVTVNYVVAQQTGYSNPTLFSVLCEVIVVSLAIFGHTGIAKVEPILAVVILGIMAYLFIDMFGDGFARLDTLPRDPEGLTGLGIFDIVVATAISWTVLSADINRFAATSRGGVVGSGLGYVASTVAAMALGATAIAWLLAGGKEAPPFDPTVIVAEFGVPLAIVVFFSVMATNTMAVYGMVTSLVNAEPGRIRFLPAALGLGVISIAGSAWLALLDKFTAFLTAIGIVFIPVFAVIIVDFYVLRRGRYAASLAEAGSRDYWYRGGWNPVAVIVWLVGVGFSSAITYLWVSPVGATVPTFLVSAGLYWAASVAVRNRDHRDTDSVAV</sequence>
<keyword evidence="3 7" id="KW-0813">Transport</keyword>
<accession>D5UNE7</accession>
<dbReference type="PANTHER" id="PTHR30569:SF0">
    <property type="entry name" value="CYTOSINE PERMEASE"/>
    <property type="match status" value="1"/>
</dbReference>
<feature type="transmembrane region" description="Helical" evidence="8">
    <location>
        <begin position="138"/>
        <end position="159"/>
    </location>
</feature>